<dbReference type="InterPro" id="IPR002397">
    <property type="entry name" value="Cyt_P450_B"/>
</dbReference>
<dbReference type="PANTHER" id="PTHR46696">
    <property type="entry name" value="P450, PUTATIVE (EUROFUNG)-RELATED"/>
    <property type="match status" value="1"/>
</dbReference>
<evidence type="ECO:0008006" key="10">
    <source>
        <dbReference type="Google" id="ProtNLM"/>
    </source>
</evidence>
<evidence type="ECO:0000256" key="4">
    <source>
        <dbReference type="ARBA" id="ARBA00023002"/>
    </source>
</evidence>
<name>G9QJW1_9BACI</name>
<dbReference type="InterPro" id="IPR001128">
    <property type="entry name" value="Cyt_P450"/>
</dbReference>
<keyword evidence="9" id="KW-1185">Reference proteome</keyword>
<dbReference type="HOGENOM" id="CLU_033716_0_2_9"/>
<evidence type="ECO:0000313" key="9">
    <source>
        <dbReference type="Proteomes" id="UP000011747"/>
    </source>
</evidence>
<organism evidence="8 9">
    <name type="scientific">Bacillus smithii 7_3_47FAA</name>
    <dbReference type="NCBI Taxonomy" id="665952"/>
    <lineage>
        <taxon>Bacteria</taxon>
        <taxon>Bacillati</taxon>
        <taxon>Bacillota</taxon>
        <taxon>Bacilli</taxon>
        <taxon>Bacillales</taxon>
        <taxon>Bacillaceae</taxon>
        <taxon>Bacillus</taxon>
    </lineage>
</organism>
<dbReference type="RefSeq" id="WP_003353590.1">
    <property type="nucleotide sequence ID" value="NZ_JH414748.1"/>
</dbReference>
<reference evidence="8 9" key="1">
    <citation type="submission" date="2011-09" db="EMBL/GenBank/DDBJ databases">
        <title>The Genome Sequence of Bacillus smithii 7_3_47FAA.</title>
        <authorList>
            <consortium name="The Broad Institute Genome Sequencing Platform"/>
            <person name="Earl A."/>
            <person name="Ward D."/>
            <person name="Feldgarden M."/>
            <person name="Gevers D."/>
            <person name="Daigneault M."/>
            <person name="Strauss J."/>
            <person name="Allen-Vercoe E."/>
            <person name="Young S.K."/>
            <person name="Zeng Q."/>
            <person name="Gargeya S."/>
            <person name="Fitzgerald M."/>
            <person name="Haas B."/>
            <person name="Abouelleil A."/>
            <person name="Alvarado L."/>
            <person name="Arachchi H.M."/>
            <person name="Berlin A."/>
            <person name="Brown A."/>
            <person name="Chapman S.B."/>
            <person name="Chen Z."/>
            <person name="Dunbar C."/>
            <person name="Freedman E."/>
            <person name="Gearin G."/>
            <person name="Goldberg J."/>
            <person name="Griggs A."/>
            <person name="Gujja S."/>
            <person name="Heiman D."/>
            <person name="Howarth C."/>
            <person name="Larson L."/>
            <person name="Lui A."/>
            <person name="MacDonald P.J.P."/>
            <person name="Montmayeur A."/>
            <person name="Murphy C."/>
            <person name="Neiman D."/>
            <person name="Pearson M."/>
            <person name="Priest M."/>
            <person name="Roberts A."/>
            <person name="Saif S."/>
            <person name="Shea T."/>
            <person name="Shenoy N."/>
            <person name="Sisk P."/>
            <person name="Stolte C."/>
            <person name="Sykes S."/>
            <person name="Wortman J."/>
            <person name="Nusbaum C."/>
            <person name="Birren B."/>
        </authorList>
    </citation>
    <scope>NUCLEOTIDE SEQUENCE [LARGE SCALE GENOMIC DNA]</scope>
    <source>
        <strain evidence="8 9">7_3_47FAA</strain>
    </source>
</reference>
<dbReference type="GO" id="GO:0020037">
    <property type="term" value="F:heme binding"/>
    <property type="evidence" value="ECO:0007669"/>
    <property type="project" value="InterPro"/>
</dbReference>
<dbReference type="PROSITE" id="PS00086">
    <property type="entry name" value="CYTOCHROME_P450"/>
    <property type="match status" value="1"/>
</dbReference>
<dbReference type="PATRIC" id="fig|665952.3.peg.1284"/>
<evidence type="ECO:0000256" key="2">
    <source>
        <dbReference type="ARBA" id="ARBA00022617"/>
    </source>
</evidence>
<dbReference type="PRINTS" id="PR00359">
    <property type="entry name" value="BP450"/>
</dbReference>
<keyword evidence="3 7" id="KW-0479">Metal-binding</keyword>
<dbReference type="InterPro" id="IPR036396">
    <property type="entry name" value="Cyt_P450_sf"/>
</dbReference>
<proteinExistence type="inferred from homology"/>
<protein>
    <recommendedName>
        <fullName evidence="10">Cytochrome P450</fullName>
    </recommendedName>
</protein>
<dbReference type="Gene3D" id="1.10.630.10">
    <property type="entry name" value="Cytochrome P450"/>
    <property type="match status" value="1"/>
</dbReference>
<dbReference type="GO" id="GO:0004497">
    <property type="term" value="F:monooxygenase activity"/>
    <property type="evidence" value="ECO:0007669"/>
    <property type="project" value="UniProtKB-KW"/>
</dbReference>
<accession>G9QJW1</accession>
<evidence type="ECO:0000256" key="6">
    <source>
        <dbReference type="ARBA" id="ARBA00023033"/>
    </source>
</evidence>
<keyword evidence="5 7" id="KW-0408">Iron</keyword>
<evidence type="ECO:0000313" key="8">
    <source>
        <dbReference type="EMBL" id="EHL78550.1"/>
    </source>
</evidence>
<dbReference type="PANTHER" id="PTHR46696:SF1">
    <property type="entry name" value="CYTOCHROME P450 YJIB-RELATED"/>
    <property type="match status" value="1"/>
</dbReference>
<dbReference type="EMBL" id="ACWF01000065">
    <property type="protein sequence ID" value="EHL78550.1"/>
    <property type="molecule type" value="Genomic_DNA"/>
</dbReference>
<gene>
    <name evidence="8" type="ORF">HMPREF1015_01500</name>
</gene>
<dbReference type="SUPFAM" id="SSF48264">
    <property type="entry name" value="Cytochrome P450"/>
    <property type="match status" value="1"/>
</dbReference>
<dbReference type="PRINTS" id="PR00385">
    <property type="entry name" value="P450"/>
</dbReference>
<dbReference type="CDD" id="cd11032">
    <property type="entry name" value="P450_EryK-like"/>
    <property type="match status" value="1"/>
</dbReference>
<dbReference type="InterPro" id="IPR017972">
    <property type="entry name" value="Cyt_P450_CS"/>
</dbReference>
<dbReference type="Proteomes" id="UP000011747">
    <property type="component" value="Unassembled WGS sequence"/>
</dbReference>
<dbReference type="GO" id="GO:0005506">
    <property type="term" value="F:iron ion binding"/>
    <property type="evidence" value="ECO:0007669"/>
    <property type="project" value="InterPro"/>
</dbReference>
<keyword evidence="4 7" id="KW-0560">Oxidoreductase</keyword>
<dbReference type="AlphaFoldDB" id="G9QJW1"/>
<comment type="caution">
    <text evidence="8">The sequence shown here is derived from an EMBL/GenBank/DDBJ whole genome shotgun (WGS) entry which is preliminary data.</text>
</comment>
<dbReference type="FunFam" id="1.10.630.10:FF:000018">
    <property type="entry name" value="Cytochrome P450 monooxygenase"/>
    <property type="match status" value="1"/>
</dbReference>
<evidence type="ECO:0000256" key="7">
    <source>
        <dbReference type="RuleBase" id="RU000461"/>
    </source>
</evidence>
<dbReference type="GO" id="GO:0016705">
    <property type="term" value="F:oxidoreductase activity, acting on paired donors, with incorporation or reduction of molecular oxygen"/>
    <property type="evidence" value="ECO:0007669"/>
    <property type="project" value="InterPro"/>
</dbReference>
<comment type="similarity">
    <text evidence="1 7">Belongs to the cytochrome P450 family.</text>
</comment>
<evidence type="ECO:0000256" key="5">
    <source>
        <dbReference type="ARBA" id="ARBA00023004"/>
    </source>
</evidence>
<dbReference type="Pfam" id="PF00067">
    <property type="entry name" value="p450"/>
    <property type="match status" value="1"/>
</dbReference>
<keyword evidence="6 7" id="KW-0503">Monooxygenase</keyword>
<evidence type="ECO:0000256" key="3">
    <source>
        <dbReference type="ARBA" id="ARBA00022723"/>
    </source>
</evidence>
<evidence type="ECO:0000256" key="1">
    <source>
        <dbReference type="ARBA" id="ARBA00010617"/>
    </source>
</evidence>
<keyword evidence="2 7" id="KW-0349">Heme</keyword>
<sequence length="401" mass="46253">MENRTMDVRLIPSSYLRGKIDPYDPFLWYEEMRKQTPVYYNDKAGMWNVFLYKDVKRVLEDKEFFSNVIPRRGQSSLSQSIIAMDPPKHTDIRSIVSRSFTPKVMREWEPRIHEIAVELLNSVQGQSEFDIVNDFSYPLPVIVIAEMLGVPSSEMKRFKDWSDTLVSSPENDHPEHLAKFKEIRNRTEAELSAFFEQIIEEKRAHPGNDLISILIKAKEEEAKLSSQELIAFCNLLLVAGNETTTNLISNAVYSLIEHKLVFEQVKHDPALVPQLVEETLRYRSPAQVIIRRVKQDTELRNNKLKKGEIVMAWIGSANRDENQFENAHVFDIHRKPNHHLAFGQGIHFCLGAPLARLEANIALTSLLQRVDRLFWQPDRRPVPIGNSTAIYGLKKLPVSVK</sequence>